<protein>
    <recommendedName>
        <fullName evidence="1">TarS C-terminal domain-containing protein</fullName>
    </recommendedName>
</protein>
<reference evidence="3" key="1">
    <citation type="journal article" date="2019" name="Int. J. Syst. Evol. Microbiol.">
        <title>The Global Catalogue of Microorganisms (GCM) 10K type strain sequencing project: providing services to taxonomists for standard genome sequencing and annotation.</title>
        <authorList>
            <consortium name="The Broad Institute Genomics Platform"/>
            <consortium name="The Broad Institute Genome Sequencing Center for Infectious Disease"/>
            <person name="Wu L."/>
            <person name="Ma J."/>
        </authorList>
    </citation>
    <scope>NUCLEOTIDE SEQUENCE [LARGE SCALE GENOMIC DNA]</scope>
    <source>
        <strain evidence="3">CCUG 54822</strain>
    </source>
</reference>
<comment type="caution">
    <text evidence="2">The sequence shown here is derived from an EMBL/GenBank/DDBJ whole genome shotgun (WGS) entry which is preliminary data.</text>
</comment>
<name>A0ABW3ZZR5_9BACI</name>
<sequence length="53" mass="6623">MFKNDFIQLGVFDCYFEIKFHDFSKMVKIRIGNPKYIYKELLRRKTNFKIIWV</sequence>
<feature type="domain" description="TarS C-terminal" evidence="1">
    <location>
        <begin position="2"/>
        <end position="46"/>
    </location>
</feature>
<gene>
    <name evidence="2" type="ORF">ACFQ4A_19000</name>
</gene>
<dbReference type="EMBL" id="JBHTNH010000061">
    <property type="protein sequence ID" value="MFD1363696.1"/>
    <property type="molecule type" value="Genomic_DNA"/>
</dbReference>
<dbReference type="Proteomes" id="UP001597178">
    <property type="component" value="Unassembled WGS sequence"/>
</dbReference>
<keyword evidence="3" id="KW-1185">Reference proteome</keyword>
<accession>A0ABW3ZZR5</accession>
<evidence type="ECO:0000259" key="1">
    <source>
        <dbReference type="Pfam" id="PF18674"/>
    </source>
</evidence>
<proteinExistence type="predicted"/>
<organism evidence="2 3">
    <name type="scientific">Lentibacillus salinarum</name>
    <dbReference type="NCBI Taxonomy" id="446820"/>
    <lineage>
        <taxon>Bacteria</taxon>
        <taxon>Bacillati</taxon>
        <taxon>Bacillota</taxon>
        <taxon>Bacilli</taxon>
        <taxon>Bacillales</taxon>
        <taxon>Bacillaceae</taxon>
        <taxon>Lentibacillus</taxon>
    </lineage>
</organism>
<dbReference type="RefSeq" id="WP_382402959.1">
    <property type="nucleotide sequence ID" value="NZ_JBHTNH010000061.1"/>
</dbReference>
<dbReference type="InterPro" id="IPR041038">
    <property type="entry name" value="TarS_C1"/>
</dbReference>
<dbReference type="Pfam" id="PF18674">
    <property type="entry name" value="TarS_C1"/>
    <property type="match status" value="1"/>
</dbReference>
<evidence type="ECO:0000313" key="3">
    <source>
        <dbReference type="Proteomes" id="UP001597178"/>
    </source>
</evidence>
<evidence type="ECO:0000313" key="2">
    <source>
        <dbReference type="EMBL" id="MFD1363696.1"/>
    </source>
</evidence>